<dbReference type="SUPFAM" id="SSF81296">
    <property type="entry name" value="E set domains"/>
    <property type="match status" value="1"/>
</dbReference>
<evidence type="ECO:0000256" key="10">
    <source>
        <dbReference type="SAM" id="SignalP"/>
    </source>
</evidence>
<comment type="caution">
    <text evidence="14">The sequence shown here is derived from an EMBL/GenBank/DDBJ whole genome shotgun (WGS) entry which is preliminary data.</text>
</comment>
<dbReference type="Gene3D" id="3.20.20.80">
    <property type="entry name" value="Glycosidases"/>
    <property type="match status" value="1"/>
</dbReference>
<evidence type="ECO:0000256" key="2">
    <source>
        <dbReference type="ARBA" id="ARBA00022801"/>
    </source>
</evidence>
<dbReference type="PANTHER" id="PTHR31297:SF17">
    <property type="entry name" value="ENDOGLUCANASE"/>
    <property type="match status" value="1"/>
</dbReference>
<dbReference type="InterPro" id="IPR014756">
    <property type="entry name" value="Ig_E-set"/>
</dbReference>
<protein>
    <submittedName>
        <fullName evidence="14">Cellulase family glycosylhydrolase</fullName>
    </submittedName>
</protein>
<keyword evidence="3" id="KW-0136">Cellulose degradation</keyword>
<dbReference type="InterPro" id="IPR013783">
    <property type="entry name" value="Ig-like_fold"/>
</dbReference>
<keyword evidence="5 7" id="KW-0326">Glycosidase</keyword>
<dbReference type="GO" id="GO:0005576">
    <property type="term" value="C:extracellular region"/>
    <property type="evidence" value="ECO:0007669"/>
    <property type="project" value="TreeGrafter"/>
</dbReference>
<reference evidence="14 15" key="1">
    <citation type="submission" date="2020-08" db="EMBL/GenBank/DDBJ databases">
        <title>Cohnella phylogeny.</title>
        <authorList>
            <person name="Dunlap C."/>
        </authorList>
    </citation>
    <scope>NUCLEOTIDE SEQUENCE [LARGE SCALE GENOMIC DNA]</scope>
    <source>
        <strain evidence="14 15">DSM 25241</strain>
    </source>
</reference>
<dbReference type="PANTHER" id="PTHR31297">
    <property type="entry name" value="GLUCAN ENDO-1,6-BETA-GLUCOSIDASE B"/>
    <property type="match status" value="1"/>
</dbReference>
<evidence type="ECO:0000259" key="12">
    <source>
        <dbReference type="Pfam" id="PF03442"/>
    </source>
</evidence>
<dbReference type="Pfam" id="PF03442">
    <property type="entry name" value="CBM_X2"/>
    <property type="match status" value="1"/>
</dbReference>
<dbReference type="AlphaFoldDB" id="A0A841T685"/>
<dbReference type="InterPro" id="IPR001547">
    <property type="entry name" value="Glyco_hydro_5"/>
</dbReference>
<dbReference type="InterPro" id="IPR050386">
    <property type="entry name" value="Glycosyl_hydrolase_5"/>
</dbReference>
<name>A0A841T685_9BACL</name>
<keyword evidence="9" id="KW-0472">Membrane</keyword>
<dbReference type="PROSITE" id="PS00659">
    <property type="entry name" value="GLYCOSYL_HYDROL_F5"/>
    <property type="match status" value="1"/>
</dbReference>
<dbReference type="Proteomes" id="UP000535838">
    <property type="component" value="Unassembled WGS sequence"/>
</dbReference>
<dbReference type="RefSeq" id="WP_185123011.1">
    <property type="nucleotide sequence ID" value="NZ_JACJVQ010000024.1"/>
</dbReference>
<dbReference type="InterPro" id="IPR018087">
    <property type="entry name" value="Glyco_hydro_5_CS"/>
</dbReference>
<evidence type="ECO:0000256" key="5">
    <source>
        <dbReference type="ARBA" id="ARBA00023295"/>
    </source>
</evidence>
<keyword evidence="4" id="KW-0119">Carbohydrate metabolism</keyword>
<dbReference type="GO" id="GO:0008422">
    <property type="term" value="F:beta-glucosidase activity"/>
    <property type="evidence" value="ECO:0007669"/>
    <property type="project" value="TreeGrafter"/>
</dbReference>
<evidence type="ECO:0000313" key="14">
    <source>
        <dbReference type="EMBL" id="MBB6637818.1"/>
    </source>
</evidence>
<feature type="domain" description="Glycoside hydrolase family 5" evidence="11">
    <location>
        <begin position="57"/>
        <end position="338"/>
    </location>
</feature>
<keyword evidence="2 7" id="KW-0378">Hydrolase</keyword>
<dbReference type="SUPFAM" id="SSF51445">
    <property type="entry name" value="(Trans)glycosidases"/>
    <property type="match status" value="1"/>
</dbReference>
<keyword evidence="9" id="KW-0812">Transmembrane</keyword>
<dbReference type="GO" id="GO:0009986">
    <property type="term" value="C:cell surface"/>
    <property type="evidence" value="ECO:0007669"/>
    <property type="project" value="TreeGrafter"/>
</dbReference>
<feature type="signal peptide" evidence="10">
    <location>
        <begin position="1"/>
        <end position="17"/>
    </location>
</feature>
<evidence type="ECO:0000256" key="9">
    <source>
        <dbReference type="SAM" id="Phobius"/>
    </source>
</evidence>
<proteinExistence type="inferred from homology"/>
<dbReference type="InterPro" id="IPR017853">
    <property type="entry name" value="GH"/>
</dbReference>
<evidence type="ECO:0000259" key="11">
    <source>
        <dbReference type="Pfam" id="PF00150"/>
    </source>
</evidence>
<evidence type="ECO:0000256" key="3">
    <source>
        <dbReference type="ARBA" id="ARBA00023001"/>
    </source>
</evidence>
<sequence>MKPLRLLIKIVLFIALAATSAPEHSDAAEGKGISAMQKAAESMQPGWNLGNTFDAPSETAWGNPVTSKELIERLAAEGFKSIRIPVTWDGHLGEGPEYAIDADYMSRVREVVDMALDVGLHVVLNMHHDSHWIGKMGTEREAVLAKFEAVWRQIAEEFKNEPDRLLFESVNEPRFSDDWNKDAPEYFAMLEELNVAFYRIVRESGGNNAKRPLVLSTLTASSTPTRIAVLAKTIEKLKDDRLMATIHFYGFYPFSVNVAGATTFDDEARAQLEQFFDLAYDEFVAKGIPVLVGEYGLLGFDKSYDTIEHGEILKYFEYVGYYTREKKMTAMLWDNGQHFDRRGLRWNDPSLYAVMSAGWTGRSSTAESDTVFIRKGEPVRDSVLALDLNGNSFAGLYAGERELAAGADYAVSEDKLTLKSALLESLLTGQYGENVVLTAKFSSGADWTVRVLLYDTPRLSGVTGNVAAFGIPAEFNGDRVKALEAVYADGGNAGPAEWTPYQEYNLAFVPDYEKGELRLTPEFFKEAKDGEIGLKVHFWSGAAVEYSLNKSGDSVTGNSGSDPVREAAAGAGRDPEGEAPRAEASPSESAPPSETSPSSEPSPSSDVPPEKNSSRSHNDWLYAVLSVTAAAVILASWAAYYASSRKKR</sequence>
<evidence type="ECO:0000256" key="1">
    <source>
        <dbReference type="ARBA" id="ARBA00022729"/>
    </source>
</evidence>
<feature type="region of interest" description="Disordered" evidence="8">
    <location>
        <begin position="550"/>
        <end position="615"/>
    </location>
</feature>
<dbReference type="Gene3D" id="2.60.40.10">
    <property type="entry name" value="Immunoglobulins"/>
    <property type="match status" value="1"/>
</dbReference>
<feature type="domain" description="Endoglucanase B carbohydrate binding" evidence="13">
    <location>
        <begin position="455"/>
        <end position="557"/>
    </location>
</feature>
<comment type="similarity">
    <text evidence="7">Belongs to the glycosyl hydrolase 5 (cellulase A) family.</text>
</comment>
<evidence type="ECO:0000256" key="4">
    <source>
        <dbReference type="ARBA" id="ARBA00023277"/>
    </source>
</evidence>
<evidence type="ECO:0000313" key="15">
    <source>
        <dbReference type="Proteomes" id="UP000535838"/>
    </source>
</evidence>
<organism evidence="14 15">
    <name type="scientific">Cohnella thailandensis</name>
    <dbReference type="NCBI Taxonomy" id="557557"/>
    <lineage>
        <taxon>Bacteria</taxon>
        <taxon>Bacillati</taxon>
        <taxon>Bacillota</taxon>
        <taxon>Bacilli</taxon>
        <taxon>Bacillales</taxon>
        <taxon>Paenibacillaceae</taxon>
        <taxon>Cohnella</taxon>
    </lineage>
</organism>
<dbReference type="EMBL" id="JACJVQ010000024">
    <property type="protein sequence ID" value="MBB6637818.1"/>
    <property type="molecule type" value="Genomic_DNA"/>
</dbReference>
<dbReference type="Pfam" id="PF00150">
    <property type="entry name" value="Cellulase"/>
    <property type="match status" value="1"/>
</dbReference>
<keyword evidence="15" id="KW-1185">Reference proteome</keyword>
<keyword evidence="1 10" id="KW-0732">Signal</keyword>
<gene>
    <name evidence="14" type="ORF">H7B67_27140</name>
</gene>
<feature type="transmembrane region" description="Helical" evidence="9">
    <location>
        <begin position="620"/>
        <end position="642"/>
    </location>
</feature>
<feature type="compositionally biased region" description="Polar residues" evidence="8">
    <location>
        <begin position="550"/>
        <end position="561"/>
    </location>
</feature>
<keyword evidence="9" id="KW-1133">Transmembrane helix</keyword>
<evidence type="ECO:0000256" key="8">
    <source>
        <dbReference type="SAM" id="MobiDB-lite"/>
    </source>
</evidence>
<feature type="chain" id="PRO_5039629978" evidence="10">
    <location>
        <begin position="18"/>
        <end position="648"/>
    </location>
</feature>
<evidence type="ECO:0000256" key="6">
    <source>
        <dbReference type="ARBA" id="ARBA00023326"/>
    </source>
</evidence>
<evidence type="ECO:0000256" key="7">
    <source>
        <dbReference type="RuleBase" id="RU361153"/>
    </source>
</evidence>
<dbReference type="GO" id="GO:0030245">
    <property type="term" value="P:cellulose catabolic process"/>
    <property type="evidence" value="ECO:0007669"/>
    <property type="project" value="UniProtKB-KW"/>
</dbReference>
<feature type="domain" description="Carbohydrate binding X2" evidence="12">
    <location>
        <begin position="367"/>
        <end position="451"/>
    </location>
</feature>
<dbReference type="InterPro" id="IPR040946">
    <property type="entry name" value="CBM46"/>
</dbReference>
<keyword evidence="6" id="KW-0624">Polysaccharide degradation</keyword>
<evidence type="ECO:0000259" key="13">
    <source>
        <dbReference type="Pfam" id="PF18448"/>
    </source>
</evidence>
<accession>A0A841T685</accession>
<dbReference type="Pfam" id="PF18448">
    <property type="entry name" value="CBM46"/>
    <property type="match status" value="1"/>
</dbReference>
<dbReference type="InterPro" id="IPR005102">
    <property type="entry name" value="Carbo-bd_X2"/>
</dbReference>
<feature type="compositionally biased region" description="Low complexity" evidence="8">
    <location>
        <begin position="582"/>
        <end position="607"/>
    </location>
</feature>